<accession>H3KF36</accession>
<dbReference type="HOGENOM" id="CLU_2653148_0_0_4"/>
<evidence type="ECO:0000313" key="3">
    <source>
        <dbReference type="Proteomes" id="UP000004956"/>
    </source>
</evidence>
<dbReference type="PATRIC" id="fig|762967.3.peg.1063"/>
<proteinExistence type="predicted"/>
<feature type="signal peptide" evidence="1">
    <location>
        <begin position="1"/>
        <end position="24"/>
    </location>
</feature>
<keyword evidence="1" id="KW-0732">Signal</keyword>
<sequence>MQRRTLLPMLLLAPAALTAGPALARGLKAPAKAQPTFGETPDGRAAGVEKVKSAPIASNIRAGLPRYMHPVAAWRV</sequence>
<comment type="caution">
    <text evidence="2">The sequence shown here is derived from an EMBL/GenBank/DDBJ whole genome shotgun (WGS) entry which is preliminary data.</text>
</comment>
<evidence type="ECO:0000313" key="2">
    <source>
        <dbReference type="EMBL" id="EHY31266.1"/>
    </source>
</evidence>
<keyword evidence="3" id="KW-1185">Reference proteome</keyword>
<name>H3KF36_9BURK</name>
<evidence type="ECO:0000256" key="1">
    <source>
        <dbReference type="SAM" id="SignalP"/>
    </source>
</evidence>
<dbReference type="EMBL" id="AFBQ01000188">
    <property type="protein sequence ID" value="EHY31266.1"/>
    <property type="molecule type" value="Genomic_DNA"/>
</dbReference>
<dbReference type="RefSeq" id="WP_008542267.1">
    <property type="nucleotide sequence ID" value="NZ_JH604962.1"/>
</dbReference>
<gene>
    <name evidence="2" type="ORF">HMPREF9440_01353</name>
</gene>
<reference evidence="2 3" key="1">
    <citation type="submission" date="2011-11" db="EMBL/GenBank/DDBJ databases">
        <authorList>
            <person name="Weinstock G."/>
            <person name="Sodergren E."/>
            <person name="Clifton S."/>
            <person name="Fulton L."/>
            <person name="Fulton B."/>
            <person name="Courtney L."/>
            <person name="Fronick C."/>
            <person name="Harrison M."/>
            <person name="Strong C."/>
            <person name="Farmer C."/>
            <person name="Delahaunty K."/>
            <person name="Markovic C."/>
            <person name="Hall O."/>
            <person name="Minx P."/>
            <person name="Tomlinson C."/>
            <person name="Mitreva M."/>
            <person name="Hou S."/>
            <person name="Chen J."/>
            <person name="Wollam A."/>
            <person name="Pepin K.H."/>
            <person name="Johnson M."/>
            <person name="Bhonagiri V."/>
            <person name="Zhang X."/>
            <person name="Suruliraj S."/>
            <person name="Warren W."/>
            <person name="Chinwalla A."/>
            <person name="Mardis E.R."/>
            <person name="Wilson R.K."/>
        </authorList>
    </citation>
    <scope>NUCLEOTIDE SEQUENCE [LARGE SCALE GENOMIC DNA]</scope>
    <source>
        <strain evidence="2 3">YIT 11816</strain>
    </source>
</reference>
<dbReference type="Proteomes" id="UP000004956">
    <property type="component" value="Unassembled WGS sequence"/>
</dbReference>
<organism evidence="2 3">
    <name type="scientific">Sutterella parvirubra YIT 11816</name>
    <dbReference type="NCBI Taxonomy" id="762967"/>
    <lineage>
        <taxon>Bacteria</taxon>
        <taxon>Pseudomonadati</taxon>
        <taxon>Pseudomonadota</taxon>
        <taxon>Betaproteobacteria</taxon>
        <taxon>Burkholderiales</taxon>
        <taxon>Sutterellaceae</taxon>
        <taxon>Sutterella</taxon>
    </lineage>
</organism>
<protein>
    <submittedName>
        <fullName evidence="2">Tat pathway signal sequence domain protein</fullName>
    </submittedName>
</protein>
<dbReference type="AlphaFoldDB" id="H3KF36"/>
<feature type="chain" id="PRO_5003588900" evidence="1">
    <location>
        <begin position="25"/>
        <end position="76"/>
    </location>
</feature>